<comment type="caution">
    <text evidence="9">The sequence shown here is derived from an EMBL/GenBank/DDBJ whole genome shotgun (WGS) entry which is preliminary data.</text>
</comment>
<accession>A0A5Q6RXJ7</accession>
<organism evidence="9 10">
    <name type="scientific">Mumia zhuanghuii</name>
    <dbReference type="NCBI Taxonomy" id="2585211"/>
    <lineage>
        <taxon>Bacteria</taxon>
        <taxon>Bacillati</taxon>
        <taxon>Actinomycetota</taxon>
        <taxon>Actinomycetes</taxon>
        <taxon>Propionibacteriales</taxon>
        <taxon>Nocardioidaceae</taxon>
        <taxon>Mumia</taxon>
    </lineage>
</organism>
<dbReference type="EMBL" id="VDFQ02000003">
    <property type="protein sequence ID" value="KAA1422696.1"/>
    <property type="molecule type" value="Genomic_DNA"/>
</dbReference>
<proteinExistence type="predicted"/>
<evidence type="ECO:0000259" key="8">
    <source>
        <dbReference type="PROSITE" id="PS50847"/>
    </source>
</evidence>
<feature type="signal peptide" evidence="7">
    <location>
        <begin position="1"/>
        <end position="22"/>
    </location>
</feature>
<dbReference type="InterPro" id="IPR019931">
    <property type="entry name" value="LPXTG_anchor"/>
</dbReference>
<feature type="compositionally biased region" description="Basic and acidic residues" evidence="5">
    <location>
        <begin position="41"/>
        <end position="106"/>
    </location>
</feature>
<dbReference type="OrthoDB" id="3771072at2"/>
<evidence type="ECO:0000256" key="6">
    <source>
        <dbReference type="SAM" id="Phobius"/>
    </source>
</evidence>
<evidence type="ECO:0000256" key="2">
    <source>
        <dbReference type="ARBA" id="ARBA00022525"/>
    </source>
</evidence>
<keyword evidence="2" id="KW-0964">Secreted</keyword>
<dbReference type="Proteomes" id="UP000307768">
    <property type="component" value="Unassembled WGS sequence"/>
</dbReference>
<dbReference type="RefSeq" id="WP_149769646.1">
    <property type="nucleotide sequence ID" value="NZ_VDFQ02000003.1"/>
</dbReference>
<evidence type="ECO:0000256" key="5">
    <source>
        <dbReference type="SAM" id="MobiDB-lite"/>
    </source>
</evidence>
<dbReference type="NCBIfam" id="TIGR01167">
    <property type="entry name" value="LPXTG_anchor"/>
    <property type="match status" value="1"/>
</dbReference>
<protein>
    <submittedName>
        <fullName evidence="9">LPXTG cell wall anchor domain-containing protein</fullName>
    </submittedName>
</protein>
<sequence length="660" mass="70332">MKKFLVLAVAILLSVGIQVNVAAYADGESGDSAAPAQAESDAPKDEEPDPKAAEEPAEPKAPDEPAEPQKDEPAEPKKDEPAEPKDEAPKGDGKDDSSEAPAKDESAAEPDESPSSEPATDDQPKPKKQKAKAQAAAAFEPYEVEVWWRMARVSDTAVWDSPQIYAGTSRPAATCKPVSYQVDSYNIEDQADEDLLNELKAKGLSAPGQDSALDPAPWRFVTVKDPYSCGPEVTPVTPTVVQAICTGPGQYTPPSITLPLDTDLLTYSLRELGTNLPVTAVEPGKTYVVRAVLDDTADPRPEFVDLPDGWVVNGGYGYAELKITITVPDCGDSATPPEPAWVDDCGPGNGHWEFTDTEAYSYTETVNEDGSITIKATPNEGYEFPEGTVTEWTETDSNEPCVVEAPPPVWTDDCETVGSWAVPPDGEHYHYEVTEGTDGSQTVTLVVDEGYTLPPGSVMTWTETEDAGDCDLLPGDIESQCVSAVPYLSYAVTLPPGLTDPGANPVTITFVNPDGDDYVVSGLPLNGRLLWPGASATEPLQWPGWELLEDGTYVETDGNFAWTRQGITVRFDVNPTYSTTVQYPSETSACANPPKRVPENPDNPDNPDTPDTPVGYNPPPTGSTPPLPNTGGTSLVPAVLGALLALTGGLVLGLRRRLSS</sequence>
<evidence type="ECO:0000256" key="4">
    <source>
        <dbReference type="ARBA" id="ARBA00023088"/>
    </source>
</evidence>
<dbReference type="AlphaFoldDB" id="A0A5Q6RXJ7"/>
<evidence type="ECO:0000256" key="7">
    <source>
        <dbReference type="SAM" id="SignalP"/>
    </source>
</evidence>
<keyword evidence="3 7" id="KW-0732">Signal</keyword>
<keyword evidence="6" id="KW-0472">Membrane</keyword>
<feature type="region of interest" description="Disordered" evidence="5">
    <location>
        <begin position="27"/>
        <end position="134"/>
    </location>
</feature>
<evidence type="ECO:0000256" key="1">
    <source>
        <dbReference type="ARBA" id="ARBA00022512"/>
    </source>
</evidence>
<evidence type="ECO:0000313" key="9">
    <source>
        <dbReference type="EMBL" id="KAA1422696.1"/>
    </source>
</evidence>
<gene>
    <name evidence="9" type="ORF">FE697_010985</name>
</gene>
<feature type="region of interest" description="Disordered" evidence="5">
    <location>
        <begin position="584"/>
        <end position="632"/>
    </location>
</feature>
<evidence type="ECO:0000313" key="10">
    <source>
        <dbReference type="Proteomes" id="UP000307768"/>
    </source>
</evidence>
<reference evidence="9 10" key="1">
    <citation type="submission" date="2019-09" db="EMBL/GenBank/DDBJ databases">
        <title>Mumia zhuanghuii sp. nov. isolated from the intestinal contents of plateau pika (Ochotona curzoniae) in the Qinghai-Tibet plateau of China.</title>
        <authorList>
            <person name="Tian Z."/>
        </authorList>
    </citation>
    <scope>NUCLEOTIDE SEQUENCE [LARGE SCALE GENOMIC DNA]</scope>
    <source>
        <strain evidence="10">350</strain>
    </source>
</reference>
<name>A0A5Q6RXJ7_9ACTN</name>
<feature type="chain" id="PRO_5038765631" evidence="7">
    <location>
        <begin position="23"/>
        <end position="660"/>
    </location>
</feature>
<evidence type="ECO:0000256" key="3">
    <source>
        <dbReference type="ARBA" id="ARBA00022729"/>
    </source>
</evidence>
<keyword evidence="6" id="KW-1133">Transmembrane helix</keyword>
<keyword evidence="1" id="KW-0134">Cell wall</keyword>
<keyword evidence="4" id="KW-0572">Peptidoglycan-anchor</keyword>
<feature type="compositionally biased region" description="Pro residues" evidence="5">
    <location>
        <begin position="616"/>
        <end position="628"/>
    </location>
</feature>
<dbReference type="PROSITE" id="PS50847">
    <property type="entry name" value="GRAM_POS_ANCHORING"/>
    <property type="match status" value="1"/>
</dbReference>
<feature type="domain" description="Gram-positive cocci surface proteins LPxTG" evidence="8">
    <location>
        <begin position="627"/>
        <end position="660"/>
    </location>
</feature>
<feature type="transmembrane region" description="Helical" evidence="6">
    <location>
        <begin position="635"/>
        <end position="654"/>
    </location>
</feature>
<keyword evidence="6" id="KW-0812">Transmembrane</keyword>